<comment type="caution">
    <text evidence="6">The sequence shown here is derived from an EMBL/GenBank/DDBJ whole genome shotgun (WGS) entry which is preliminary data.</text>
</comment>
<evidence type="ECO:0000256" key="1">
    <source>
        <dbReference type="ARBA" id="ARBA00004123"/>
    </source>
</evidence>
<comment type="subcellular location">
    <subcellularLocation>
        <location evidence="1">Nucleus</location>
    </subcellularLocation>
</comment>
<feature type="region of interest" description="Disordered" evidence="4">
    <location>
        <begin position="45"/>
        <end position="74"/>
    </location>
</feature>
<evidence type="ECO:0000256" key="4">
    <source>
        <dbReference type="SAM" id="MobiDB-lite"/>
    </source>
</evidence>
<keyword evidence="7" id="KW-1185">Reference proteome</keyword>
<gene>
    <name evidence="6" type="ORF">DH2020_047924</name>
</gene>
<keyword evidence="2" id="KW-0597">Phosphoprotein</keyword>
<dbReference type="InterPro" id="IPR039611">
    <property type="entry name" value="VQ_4/11/13/19/31/33"/>
</dbReference>
<dbReference type="InterPro" id="IPR008889">
    <property type="entry name" value="VQ"/>
</dbReference>
<accession>A0ABR0U7B8</accession>
<evidence type="ECO:0000256" key="2">
    <source>
        <dbReference type="ARBA" id="ARBA00022553"/>
    </source>
</evidence>
<evidence type="ECO:0000256" key="3">
    <source>
        <dbReference type="ARBA" id="ARBA00023242"/>
    </source>
</evidence>
<name>A0ABR0U7B8_REHGL</name>
<reference evidence="6 7" key="1">
    <citation type="journal article" date="2021" name="Comput. Struct. Biotechnol. J.">
        <title>De novo genome assembly of the potent medicinal plant Rehmannia glutinosa using nanopore technology.</title>
        <authorList>
            <person name="Ma L."/>
            <person name="Dong C."/>
            <person name="Song C."/>
            <person name="Wang X."/>
            <person name="Zheng X."/>
            <person name="Niu Y."/>
            <person name="Chen S."/>
            <person name="Feng W."/>
        </authorList>
    </citation>
    <scope>NUCLEOTIDE SEQUENCE [LARGE SCALE GENOMIC DNA]</scope>
    <source>
        <strain evidence="6">DH-2019</strain>
    </source>
</reference>
<dbReference type="Pfam" id="PF05678">
    <property type="entry name" value="VQ"/>
    <property type="match status" value="1"/>
</dbReference>
<protein>
    <recommendedName>
        <fullName evidence="5">VQ domain-containing protein</fullName>
    </recommendedName>
</protein>
<evidence type="ECO:0000259" key="5">
    <source>
        <dbReference type="Pfam" id="PF05678"/>
    </source>
</evidence>
<evidence type="ECO:0000313" key="7">
    <source>
        <dbReference type="Proteomes" id="UP001318860"/>
    </source>
</evidence>
<proteinExistence type="predicted"/>
<dbReference type="PANTHER" id="PTHR33402">
    <property type="entry name" value="VQ MOTIF-CONTAINING PROTEIN 11-LIKE"/>
    <property type="match status" value="1"/>
</dbReference>
<feature type="domain" description="VQ" evidence="5">
    <location>
        <begin position="23"/>
        <end position="47"/>
    </location>
</feature>
<keyword evidence="3" id="KW-0539">Nucleus</keyword>
<dbReference type="Proteomes" id="UP001318860">
    <property type="component" value="Unassembled WGS sequence"/>
</dbReference>
<organism evidence="6 7">
    <name type="scientific">Rehmannia glutinosa</name>
    <name type="common">Chinese foxglove</name>
    <dbReference type="NCBI Taxonomy" id="99300"/>
    <lineage>
        <taxon>Eukaryota</taxon>
        <taxon>Viridiplantae</taxon>
        <taxon>Streptophyta</taxon>
        <taxon>Embryophyta</taxon>
        <taxon>Tracheophyta</taxon>
        <taxon>Spermatophyta</taxon>
        <taxon>Magnoliopsida</taxon>
        <taxon>eudicotyledons</taxon>
        <taxon>Gunneridae</taxon>
        <taxon>Pentapetalae</taxon>
        <taxon>asterids</taxon>
        <taxon>lamiids</taxon>
        <taxon>Lamiales</taxon>
        <taxon>Orobanchaceae</taxon>
        <taxon>Rehmannieae</taxon>
        <taxon>Rehmannia</taxon>
    </lineage>
</organism>
<sequence>MCNFFYFFFLKENVEFSRRPNTPPPFVQADTSTFKQVVQMLTGSSETAKQASAPPFRGGGTGSIPPIKSTGQKKQGFKLYERRNSLKNGLMINTLSPGFSQNCSGFLARKPEILSRSILDFPSLVLSPMMPLNVDYLSQSTAAAAPTNGRGEGDCGEEVLFSSVAEKDLFEPVWKLSVLPMCPKNPKFNSKSYKHLCVSKEFQKA</sequence>
<dbReference type="PANTHER" id="PTHR33402:SF17">
    <property type="entry name" value="VQ MOTIF-CONTAINING PROTEIN 33"/>
    <property type="match status" value="1"/>
</dbReference>
<evidence type="ECO:0000313" key="6">
    <source>
        <dbReference type="EMBL" id="KAK6118353.1"/>
    </source>
</evidence>
<dbReference type="EMBL" id="JABTTQ020003342">
    <property type="protein sequence ID" value="KAK6118353.1"/>
    <property type="molecule type" value="Genomic_DNA"/>
</dbReference>